<comment type="caution">
    <text evidence="2">The sequence shown here is derived from an EMBL/GenBank/DDBJ whole genome shotgun (WGS) entry which is preliminary data.</text>
</comment>
<dbReference type="EMBL" id="JAAAHW010006344">
    <property type="protein sequence ID" value="KAF9962901.1"/>
    <property type="molecule type" value="Genomic_DNA"/>
</dbReference>
<evidence type="ECO:0000313" key="2">
    <source>
        <dbReference type="EMBL" id="KAF9962901.1"/>
    </source>
</evidence>
<feature type="compositionally biased region" description="Low complexity" evidence="1">
    <location>
        <begin position="33"/>
        <end position="47"/>
    </location>
</feature>
<keyword evidence="3" id="KW-1185">Reference proteome</keyword>
<accession>A0A9P6J5K3</accession>
<dbReference type="Proteomes" id="UP000749646">
    <property type="component" value="Unassembled WGS sequence"/>
</dbReference>
<proteinExistence type="predicted"/>
<dbReference type="AlphaFoldDB" id="A0A9P6J5K3"/>
<gene>
    <name evidence="2" type="ORF">BGZ65_007295</name>
</gene>
<reference evidence="2" key="1">
    <citation type="journal article" date="2020" name="Fungal Divers.">
        <title>Resolving the Mortierellaceae phylogeny through synthesis of multi-gene phylogenetics and phylogenomics.</title>
        <authorList>
            <person name="Vandepol N."/>
            <person name="Liber J."/>
            <person name="Desiro A."/>
            <person name="Na H."/>
            <person name="Kennedy M."/>
            <person name="Barry K."/>
            <person name="Grigoriev I.V."/>
            <person name="Miller A.N."/>
            <person name="O'Donnell K."/>
            <person name="Stajich J.E."/>
            <person name="Bonito G."/>
        </authorList>
    </citation>
    <scope>NUCLEOTIDE SEQUENCE</scope>
    <source>
        <strain evidence="2">MES-2147</strain>
    </source>
</reference>
<name>A0A9P6J5K3_9FUNG</name>
<sequence length="396" mass="43471">MQPSPAIPASTQATAPSAPRAQRSNNRKSGLPQSQSQSQAINQSQTQRFNNSGNIPRQTHARHQSMPPQQRNANYTKPDMSTVSILKRSSATPAPKDSSPPVVDVLTPLPADNGLYKQQQQHQQQQQYRSNQKPRPQSQQQQPPSKARRVQRRKDIDTMTESLSQVDIDLALHQSPPLDPSSPPSSSDSDDSESAMSCFPDRRFRQLAASPKQQPSPAPTVLPQSRRGHLNVDTKLLQADVYPSRASLIQVMQRPNVHTAKTHSADKVMLAERTPTSARYAGPTFHNSPAPDTLPIPTFARSAGNSPIEPSMEKLPSAPFFAEAASPQLNSMRPLAMQSPAPGWYGHHSMPMAVNYNVPDRMATSSFTPHVSGPYNVDLMEISQNLRMLLKIGGSQ</sequence>
<dbReference type="Pfam" id="PF15365">
    <property type="entry name" value="PNRC"/>
    <property type="match status" value="1"/>
</dbReference>
<evidence type="ECO:0000313" key="3">
    <source>
        <dbReference type="Proteomes" id="UP000749646"/>
    </source>
</evidence>
<dbReference type="GO" id="GO:0016071">
    <property type="term" value="P:mRNA metabolic process"/>
    <property type="evidence" value="ECO:0007669"/>
    <property type="project" value="UniProtKB-ARBA"/>
</dbReference>
<protein>
    <submittedName>
        <fullName evidence="2">Uncharacterized protein</fullName>
    </submittedName>
</protein>
<dbReference type="OrthoDB" id="2142961at2759"/>
<feature type="compositionally biased region" description="Polar residues" evidence="1">
    <location>
        <begin position="48"/>
        <end position="57"/>
    </location>
</feature>
<dbReference type="InterPro" id="IPR028322">
    <property type="entry name" value="PNRC-like_rgn"/>
</dbReference>
<feature type="compositionally biased region" description="Low complexity" evidence="1">
    <location>
        <begin position="1"/>
        <end position="24"/>
    </location>
</feature>
<feature type="region of interest" description="Disordered" evidence="1">
    <location>
        <begin position="173"/>
        <end position="196"/>
    </location>
</feature>
<organism evidence="2 3">
    <name type="scientific">Modicella reniformis</name>
    <dbReference type="NCBI Taxonomy" id="1440133"/>
    <lineage>
        <taxon>Eukaryota</taxon>
        <taxon>Fungi</taxon>
        <taxon>Fungi incertae sedis</taxon>
        <taxon>Mucoromycota</taxon>
        <taxon>Mortierellomycotina</taxon>
        <taxon>Mortierellomycetes</taxon>
        <taxon>Mortierellales</taxon>
        <taxon>Mortierellaceae</taxon>
        <taxon>Modicella</taxon>
    </lineage>
</organism>
<feature type="compositionally biased region" description="Low complexity" evidence="1">
    <location>
        <begin position="118"/>
        <end position="145"/>
    </location>
</feature>
<feature type="compositionally biased region" description="Polar residues" evidence="1">
    <location>
        <begin position="66"/>
        <end position="92"/>
    </location>
</feature>
<evidence type="ECO:0000256" key="1">
    <source>
        <dbReference type="SAM" id="MobiDB-lite"/>
    </source>
</evidence>
<feature type="region of interest" description="Disordered" evidence="1">
    <location>
        <begin position="1"/>
        <end position="154"/>
    </location>
</feature>